<evidence type="ECO:0008006" key="3">
    <source>
        <dbReference type="Google" id="ProtNLM"/>
    </source>
</evidence>
<name>A0A163J1P1_ABSGL</name>
<evidence type="ECO:0000313" key="1">
    <source>
        <dbReference type="EMBL" id="SAL98990.1"/>
    </source>
</evidence>
<dbReference type="AlphaFoldDB" id="A0A163J1P1"/>
<proteinExistence type="predicted"/>
<reference evidence="1" key="1">
    <citation type="submission" date="2016-04" db="EMBL/GenBank/DDBJ databases">
        <authorList>
            <person name="Evans L.H."/>
            <person name="Alamgir A."/>
            <person name="Owens N."/>
            <person name="Weber N.D."/>
            <person name="Virtaneva K."/>
            <person name="Barbian K."/>
            <person name="Babar A."/>
            <person name="Rosenke K."/>
        </authorList>
    </citation>
    <scope>NUCLEOTIDE SEQUENCE [LARGE SCALE GENOMIC DNA]</scope>
    <source>
        <strain evidence="1">CBS 101.48</strain>
    </source>
</reference>
<sequence>MINTKEELMETVEKRVELLANGASNEELQSNDDRKQILSRSIESYQQNKKNKRVNYQNQKEIVIPDNLPALQFHPDTDKVKNKADF</sequence>
<dbReference type="Proteomes" id="UP000078561">
    <property type="component" value="Unassembled WGS sequence"/>
</dbReference>
<keyword evidence="2" id="KW-1185">Reference proteome</keyword>
<gene>
    <name evidence="1" type="primary">ABSGL_04561.1 scaffold 5475</name>
</gene>
<protein>
    <recommendedName>
        <fullName evidence="3">TFIIS central domain-containing protein</fullName>
    </recommendedName>
</protein>
<dbReference type="InParanoid" id="A0A163J1P1"/>
<accession>A0A163J1P1</accession>
<organism evidence="1">
    <name type="scientific">Absidia glauca</name>
    <name type="common">Pin mould</name>
    <dbReference type="NCBI Taxonomy" id="4829"/>
    <lineage>
        <taxon>Eukaryota</taxon>
        <taxon>Fungi</taxon>
        <taxon>Fungi incertae sedis</taxon>
        <taxon>Mucoromycota</taxon>
        <taxon>Mucoromycotina</taxon>
        <taxon>Mucoromycetes</taxon>
        <taxon>Mucorales</taxon>
        <taxon>Cunninghamellaceae</taxon>
        <taxon>Absidia</taxon>
    </lineage>
</organism>
<evidence type="ECO:0000313" key="2">
    <source>
        <dbReference type="Proteomes" id="UP000078561"/>
    </source>
</evidence>
<dbReference type="EMBL" id="LT552383">
    <property type="protein sequence ID" value="SAL98990.1"/>
    <property type="molecule type" value="Genomic_DNA"/>
</dbReference>